<dbReference type="InterPro" id="IPR011051">
    <property type="entry name" value="RmlC_Cupin_sf"/>
</dbReference>
<dbReference type="AlphaFoldDB" id="A0A1G8PX07"/>
<dbReference type="Gene3D" id="2.60.120.10">
    <property type="entry name" value="Jelly Rolls"/>
    <property type="match status" value="1"/>
</dbReference>
<proteinExistence type="predicted"/>
<dbReference type="STRING" id="1174501.SAMN05216192_11087"/>
<protein>
    <submittedName>
        <fullName evidence="1">Cupin domain-containing protein</fullName>
    </submittedName>
</protein>
<dbReference type="Proteomes" id="UP000199050">
    <property type="component" value="Unassembled WGS sequence"/>
</dbReference>
<evidence type="ECO:0000313" key="1">
    <source>
        <dbReference type="EMBL" id="SDI96898.1"/>
    </source>
</evidence>
<sequence>MELYRFDQACGKKISQFNSDFIMSRIIQLNGTAHIGCMYLEADGVVGYHQAVTPQILLIITGEGKVRGENNEYIKVQAGDAVFWQKGEWHETITSHGLTAMVIESEELSPSLFMTTK</sequence>
<dbReference type="OrthoDB" id="3782397at2"/>
<evidence type="ECO:0000313" key="2">
    <source>
        <dbReference type="Proteomes" id="UP000199050"/>
    </source>
</evidence>
<name>A0A1G8PX07_9BACL</name>
<dbReference type="EMBL" id="FNDX01000010">
    <property type="protein sequence ID" value="SDI96898.1"/>
    <property type="molecule type" value="Genomic_DNA"/>
</dbReference>
<reference evidence="2" key="1">
    <citation type="submission" date="2016-10" db="EMBL/GenBank/DDBJ databases">
        <authorList>
            <person name="Varghese N."/>
            <person name="Submissions S."/>
        </authorList>
    </citation>
    <scope>NUCLEOTIDE SEQUENCE [LARGE SCALE GENOMIC DNA]</scope>
    <source>
        <strain evidence="2">CGMCC 1.11012</strain>
    </source>
</reference>
<dbReference type="InterPro" id="IPR014710">
    <property type="entry name" value="RmlC-like_jellyroll"/>
</dbReference>
<accession>A0A1G8PX07</accession>
<dbReference type="RefSeq" id="WP_090714223.1">
    <property type="nucleotide sequence ID" value="NZ_CBCSKY010000008.1"/>
</dbReference>
<gene>
    <name evidence="1" type="ORF">SAMN05216192_11087</name>
</gene>
<organism evidence="1 2">
    <name type="scientific">Paenibacillus typhae</name>
    <dbReference type="NCBI Taxonomy" id="1174501"/>
    <lineage>
        <taxon>Bacteria</taxon>
        <taxon>Bacillati</taxon>
        <taxon>Bacillota</taxon>
        <taxon>Bacilli</taxon>
        <taxon>Bacillales</taxon>
        <taxon>Paenibacillaceae</taxon>
        <taxon>Paenibacillus</taxon>
    </lineage>
</organism>
<dbReference type="SUPFAM" id="SSF51182">
    <property type="entry name" value="RmlC-like cupins"/>
    <property type="match status" value="1"/>
</dbReference>
<keyword evidence="2" id="KW-1185">Reference proteome</keyword>